<dbReference type="GO" id="GO:0005524">
    <property type="term" value="F:ATP binding"/>
    <property type="evidence" value="ECO:0007669"/>
    <property type="project" value="UniProtKB-KW"/>
</dbReference>
<dbReference type="SUPFAM" id="SSF52540">
    <property type="entry name" value="P-loop containing nucleoside triphosphate hydrolases"/>
    <property type="match status" value="1"/>
</dbReference>
<dbReference type="InterPro" id="IPR027417">
    <property type="entry name" value="P-loop_NTPase"/>
</dbReference>
<evidence type="ECO:0000313" key="6">
    <source>
        <dbReference type="Proteomes" id="UP000255467"/>
    </source>
</evidence>
<dbReference type="AlphaFoldDB" id="A0A378YV95"/>
<dbReference type="Gene3D" id="1.10.10.10">
    <property type="entry name" value="Winged helix-like DNA-binding domain superfamily/Winged helix DNA-binding domain"/>
    <property type="match status" value="1"/>
</dbReference>
<keyword evidence="1" id="KW-0547">Nucleotide-binding</keyword>
<dbReference type="SMART" id="SM01043">
    <property type="entry name" value="BTAD"/>
    <property type="match status" value="1"/>
</dbReference>
<dbReference type="InterPro" id="IPR036388">
    <property type="entry name" value="WH-like_DNA-bd_sf"/>
</dbReference>
<evidence type="ECO:0000256" key="2">
    <source>
        <dbReference type="ARBA" id="ARBA00022840"/>
    </source>
</evidence>
<dbReference type="Pfam" id="PF03704">
    <property type="entry name" value="BTAD"/>
    <property type="match status" value="1"/>
</dbReference>
<feature type="region of interest" description="Disordered" evidence="3">
    <location>
        <begin position="160"/>
        <end position="179"/>
    </location>
</feature>
<dbReference type="GO" id="GO:0004016">
    <property type="term" value="F:adenylate cyclase activity"/>
    <property type="evidence" value="ECO:0007669"/>
    <property type="project" value="TreeGrafter"/>
</dbReference>
<proteinExistence type="predicted"/>
<dbReference type="GO" id="GO:0003677">
    <property type="term" value="F:DNA binding"/>
    <property type="evidence" value="ECO:0007669"/>
    <property type="project" value="InterPro"/>
</dbReference>
<accession>A0A378YV95</accession>
<name>A0A378YV95_9NOCA</name>
<dbReference type="Pfam" id="PF13191">
    <property type="entry name" value="AAA_16"/>
    <property type="match status" value="1"/>
</dbReference>
<evidence type="ECO:0000256" key="3">
    <source>
        <dbReference type="SAM" id="MobiDB-lite"/>
    </source>
</evidence>
<dbReference type="SUPFAM" id="SSF48452">
    <property type="entry name" value="TPR-like"/>
    <property type="match status" value="3"/>
</dbReference>
<keyword evidence="6" id="KW-1185">Reference proteome</keyword>
<reference evidence="5 6" key="1">
    <citation type="submission" date="2018-06" db="EMBL/GenBank/DDBJ databases">
        <authorList>
            <consortium name="Pathogen Informatics"/>
            <person name="Doyle S."/>
        </authorList>
    </citation>
    <scope>NUCLEOTIDE SEQUENCE [LARGE SCALE GENOMIC DNA]</scope>
    <source>
        <strain evidence="5 6">NCTC1934</strain>
    </source>
</reference>
<dbReference type="SMART" id="SM00028">
    <property type="entry name" value="TPR"/>
    <property type="match status" value="4"/>
</dbReference>
<dbReference type="OrthoDB" id="5509004at2"/>
<dbReference type="InterPro" id="IPR005158">
    <property type="entry name" value="BTAD"/>
</dbReference>
<dbReference type="PANTHER" id="PTHR16305:SF35">
    <property type="entry name" value="TRANSCRIPTIONAL ACTIVATOR DOMAIN"/>
    <property type="match status" value="1"/>
</dbReference>
<dbReference type="Proteomes" id="UP000255467">
    <property type="component" value="Unassembled WGS sequence"/>
</dbReference>
<dbReference type="InterPro" id="IPR011990">
    <property type="entry name" value="TPR-like_helical_dom_sf"/>
</dbReference>
<evidence type="ECO:0000256" key="1">
    <source>
        <dbReference type="ARBA" id="ARBA00022741"/>
    </source>
</evidence>
<sequence length="1138" mass="120620">MLRIQVLGPLRVELDGRSVELPDRRQRVCALLAWLAVHPGPHHRSRLAGEFWPEVPEANARASLRSAVWALRAALGPAGVCLEADRDTVRLGGDPWVDLAEFDRLATSGDCVAAVDLCRGELLAGWHEDWVLELRTEHARRLAAALGDLAARAEAGIRTGPVTGARGESGTETEPGAEGSVRAAIGWARRRVDLDPANECAGRELIRLLCLAGDEQGAIAAYARLRRALSTELDLRPSAETTALIHRLRPHEPVLAPWTPPVQPRPEFIGRTRELEQLRKCLARTETGLGLVATITGEGGIGKTALTEEILDAAAHHGARTAGGAAGGPGGMPFEVWSALLTDLLAATDPLPPGAPWVADLARLVPAVARRAPAVGPEHDRIRLFEAVIALLGTLSARHPLALALEDLHLADPSSLDLLGYVTRRITRLPILFVVTRRRLPPSPRAEAVLGALRAKGALAAEIELGPMDSAEIRALAQLTAVRTATGMPAAHARVEPIAATGPAETTAYRTPTEPSTVIAVAELSSASDPAERGGALSPAQLAGVIAVAGGSPLLAVAAARQFALGNEGFATDLRAATRAELARLSGSARLFVELVAVAGHDVGRAEIVRLPALGDADRAATEALGSGLLRIREGAIGFRHERLRVAVYEDIAEPLRARMHEDLAAVLRARGVPGTRRAAEIAGHLRKAGRDDLAVGHLVHAAAEARAMAALAEAAGFLREALEVEPDNPDALIELGEVEAWRGRLDASDAAFDRALRLLSPQDTGALVAAWLRRGMWLRGGICHPRESRRSYRAALDLLERETDSDPTIRAAVLAGLAWAESVAGDPGAVAELLGAVGELMDGRAIGDLLSHDVEIARAHALLRAGRFTESFGPLLDAAAAADRAGRPDLAYSCLINAAGAAACAGKFERALDFADRCLSLVVPNDLLRLVVYTQSGRCALLLRLDRVPEARAALDGAAAAAERLGSADLAGLVRHDRGLLARACGDPDEAIAQFRRALNSDAPISRALTRLHCAEMLTRTGDLTAAEEELREVALEPVTAGDFPDILVARMQRIQGLIALARDDRGLAVMRLRQAERAWRRRVDAGSLTGERYSAAIVDLGRPPLAAFVEPERELALVLADLSSVDAAGSDHAELR</sequence>
<dbReference type="InterPro" id="IPR019734">
    <property type="entry name" value="TPR_rpt"/>
</dbReference>
<dbReference type="GO" id="GO:0006355">
    <property type="term" value="P:regulation of DNA-templated transcription"/>
    <property type="evidence" value="ECO:0007669"/>
    <property type="project" value="InterPro"/>
</dbReference>
<dbReference type="EMBL" id="UGRY01000002">
    <property type="protein sequence ID" value="SUA80460.1"/>
    <property type="molecule type" value="Genomic_DNA"/>
</dbReference>
<dbReference type="Gene3D" id="1.25.40.10">
    <property type="entry name" value="Tetratricopeptide repeat domain"/>
    <property type="match status" value="3"/>
</dbReference>
<dbReference type="RefSeq" id="WP_039819128.1">
    <property type="nucleotide sequence ID" value="NZ_UGRY01000002.1"/>
</dbReference>
<dbReference type="InterPro" id="IPR041664">
    <property type="entry name" value="AAA_16"/>
</dbReference>
<evidence type="ECO:0000313" key="5">
    <source>
        <dbReference type="EMBL" id="SUA80460.1"/>
    </source>
</evidence>
<organism evidence="5 6">
    <name type="scientific">Nocardia otitidiscaviarum</name>
    <dbReference type="NCBI Taxonomy" id="1823"/>
    <lineage>
        <taxon>Bacteria</taxon>
        <taxon>Bacillati</taxon>
        <taxon>Actinomycetota</taxon>
        <taxon>Actinomycetes</taxon>
        <taxon>Mycobacteriales</taxon>
        <taxon>Nocardiaceae</taxon>
        <taxon>Nocardia</taxon>
    </lineage>
</organism>
<keyword evidence="2" id="KW-0067">ATP-binding</keyword>
<feature type="domain" description="Bacterial transcriptional activator" evidence="4">
    <location>
        <begin position="97"/>
        <end position="249"/>
    </location>
</feature>
<evidence type="ECO:0000259" key="4">
    <source>
        <dbReference type="SMART" id="SM01043"/>
    </source>
</evidence>
<protein>
    <submittedName>
        <fullName evidence="5">Predicted ATPase</fullName>
    </submittedName>
</protein>
<dbReference type="PANTHER" id="PTHR16305">
    <property type="entry name" value="TESTICULAR SOLUBLE ADENYLYL CYCLASE"/>
    <property type="match status" value="1"/>
</dbReference>
<dbReference type="InterPro" id="IPR016032">
    <property type="entry name" value="Sig_transdc_resp-reg_C-effctor"/>
</dbReference>
<gene>
    <name evidence="5" type="ORF">NCTC1934_04292</name>
</gene>
<dbReference type="SUPFAM" id="SSF46894">
    <property type="entry name" value="C-terminal effector domain of the bipartite response regulators"/>
    <property type="match status" value="1"/>
</dbReference>
<dbReference type="Gene3D" id="3.40.50.300">
    <property type="entry name" value="P-loop containing nucleotide triphosphate hydrolases"/>
    <property type="match status" value="1"/>
</dbReference>
<dbReference type="GO" id="GO:0005737">
    <property type="term" value="C:cytoplasm"/>
    <property type="evidence" value="ECO:0007669"/>
    <property type="project" value="TreeGrafter"/>
</dbReference>